<feature type="compositionally biased region" description="Low complexity" evidence="5">
    <location>
        <begin position="215"/>
        <end position="224"/>
    </location>
</feature>
<dbReference type="OrthoDB" id="539213at2759"/>
<dbReference type="EMBL" id="VCAZ01000073">
    <property type="protein sequence ID" value="TSP09116.1"/>
    <property type="molecule type" value="Genomic_DNA"/>
</dbReference>
<dbReference type="PROSITE" id="PS50297">
    <property type="entry name" value="ANK_REP_REGION"/>
    <property type="match status" value="2"/>
</dbReference>
<comment type="caution">
    <text evidence="6">The sequence shown here is derived from an EMBL/GenBank/DDBJ whole genome shotgun (WGS) entry which is preliminary data.</text>
</comment>
<dbReference type="PROSITE" id="PS50088">
    <property type="entry name" value="ANK_REPEAT"/>
    <property type="match status" value="2"/>
</dbReference>
<dbReference type="Gene3D" id="1.25.40.20">
    <property type="entry name" value="Ankyrin repeat-containing domain"/>
    <property type="match status" value="1"/>
</dbReference>
<dbReference type="PANTHER" id="PTHR24156">
    <property type="entry name" value="ANK_REP_REGION DOMAIN-CONTAINING PROTEIN"/>
    <property type="match status" value="1"/>
</dbReference>
<dbReference type="InterPro" id="IPR036770">
    <property type="entry name" value="Ankyrin_rpt-contain_sf"/>
</dbReference>
<dbReference type="PANTHER" id="PTHR24156:SF7">
    <property type="entry name" value="ANKYRIN REPEAT DOMAIN-CONTAINING PROTEIN 34B-LIKE"/>
    <property type="match status" value="1"/>
</dbReference>
<dbReference type="Pfam" id="PF00023">
    <property type="entry name" value="Ank"/>
    <property type="match status" value="1"/>
</dbReference>
<evidence type="ECO:0000256" key="1">
    <source>
        <dbReference type="ARBA" id="ARBA00010029"/>
    </source>
</evidence>
<evidence type="ECO:0000256" key="4">
    <source>
        <dbReference type="PROSITE-ProRule" id="PRU00023"/>
    </source>
</evidence>
<dbReference type="SMART" id="SM00248">
    <property type="entry name" value="ANK"/>
    <property type="match status" value="4"/>
</dbReference>
<keyword evidence="2" id="KW-0677">Repeat</keyword>
<reference evidence="6 7" key="1">
    <citation type="journal article" date="2019" name="Genome Biol. Evol.">
        <title>Whole-Genome Sequencing of the Giant Devil Catfish, Bagarius yarrelli.</title>
        <authorList>
            <person name="Jiang W."/>
            <person name="Lv Y."/>
            <person name="Cheng L."/>
            <person name="Yang K."/>
            <person name="Chao B."/>
            <person name="Wang X."/>
            <person name="Li Y."/>
            <person name="Pan X."/>
            <person name="You X."/>
            <person name="Zhang Y."/>
            <person name="Yang J."/>
            <person name="Li J."/>
            <person name="Zhang X."/>
            <person name="Liu S."/>
            <person name="Sun C."/>
            <person name="Yang J."/>
            <person name="Shi Q."/>
        </authorList>
    </citation>
    <scope>NUCLEOTIDE SEQUENCE [LARGE SCALE GENOMIC DNA]</scope>
    <source>
        <strain evidence="6">JWS20170419001</strain>
        <tissue evidence="6">Muscle</tissue>
    </source>
</reference>
<feature type="repeat" description="ANK" evidence="4">
    <location>
        <begin position="84"/>
        <end position="117"/>
    </location>
</feature>
<feature type="region of interest" description="Disordered" evidence="5">
    <location>
        <begin position="259"/>
        <end position="283"/>
    </location>
</feature>
<dbReference type="Pfam" id="PF12796">
    <property type="entry name" value="Ank_2"/>
    <property type="match status" value="1"/>
</dbReference>
<dbReference type="Proteomes" id="UP000319801">
    <property type="component" value="Unassembled WGS sequence"/>
</dbReference>
<dbReference type="AlphaFoldDB" id="A0A556UGB3"/>
<feature type="region of interest" description="Disordered" evidence="5">
    <location>
        <begin position="190"/>
        <end position="228"/>
    </location>
</feature>
<evidence type="ECO:0000256" key="5">
    <source>
        <dbReference type="SAM" id="MobiDB-lite"/>
    </source>
</evidence>
<feature type="compositionally biased region" description="Polar residues" evidence="5">
    <location>
        <begin position="270"/>
        <end position="283"/>
    </location>
</feature>
<evidence type="ECO:0000313" key="7">
    <source>
        <dbReference type="Proteomes" id="UP000319801"/>
    </source>
</evidence>
<dbReference type="SUPFAM" id="SSF48403">
    <property type="entry name" value="Ankyrin repeat"/>
    <property type="match status" value="1"/>
</dbReference>
<gene>
    <name evidence="6" type="ORF">Baya_10738</name>
</gene>
<evidence type="ECO:0000256" key="3">
    <source>
        <dbReference type="ARBA" id="ARBA00023043"/>
    </source>
</evidence>
<accession>A0A556UGB3</accession>
<evidence type="ECO:0000313" key="6">
    <source>
        <dbReference type="EMBL" id="TSP09116.1"/>
    </source>
</evidence>
<name>A0A556UGB3_BAGYA</name>
<comment type="similarity">
    <text evidence="1">Belongs to the ANKRD34 family.</text>
</comment>
<evidence type="ECO:0000256" key="2">
    <source>
        <dbReference type="ARBA" id="ARBA00022737"/>
    </source>
</evidence>
<dbReference type="InterPro" id="IPR002110">
    <property type="entry name" value="Ankyrin_rpt"/>
</dbReference>
<protein>
    <submittedName>
        <fullName evidence="6">Ankyrin repeat domain-containing protein 34B</fullName>
    </submittedName>
</protein>
<keyword evidence="7" id="KW-1185">Reference proteome</keyword>
<keyword evidence="3 4" id="KW-0040">ANK repeat</keyword>
<feature type="repeat" description="ANK" evidence="4">
    <location>
        <begin position="9"/>
        <end position="41"/>
    </location>
</feature>
<organism evidence="6 7">
    <name type="scientific">Bagarius yarrelli</name>
    <name type="common">Goonch</name>
    <name type="synonym">Bagrus yarrelli</name>
    <dbReference type="NCBI Taxonomy" id="175774"/>
    <lineage>
        <taxon>Eukaryota</taxon>
        <taxon>Metazoa</taxon>
        <taxon>Chordata</taxon>
        <taxon>Craniata</taxon>
        <taxon>Vertebrata</taxon>
        <taxon>Euteleostomi</taxon>
        <taxon>Actinopterygii</taxon>
        <taxon>Neopterygii</taxon>
        <taxon>Teleostei</taxon>
        <taxon>Ostariophysi</taxon>
        <taxon>Siluriformes</taxon>
        <taxon>Sisoridae</taxon>
        <taxon>Sisorinae</taxon>
        <taxon>Bagarius</taxon>
    </lineage>
</organism>
<dbReference type="InterPro" id="IPR042637">
    <property type="entry name" value="AN34A/B/C"/>
</dbReference>
<proteinExistence type="inferred from homology"/>
<sequence length="438" mass="47495">MAGQQEFLEDGSPLIKAAELGKMRLVRLLVEGGAHVNERNQRGETPLIATCRALRADMAGNCTSLRLIRFLLQHHADPNAQDKSGRTPLMYACMERAGAEVITALITAGADPSIEDYAGGSALVYSINARDQDTIRLLLDACRAKGRDIIIISTDLSTGDATVSRRYLNVPPSPDTSPVACMSPSDIELKTGSPNSETETEGIFNFRASGRRGSRAPSPLLLEPEAPDRQRLSSEPWLAIQNLAHLSRTYEERIRNEAVQEEEDKEVHGSSKSIAGQVDRSTFSKASDLKDGQAFCRNHAENFAPATQAILHNRRNTLPALPGQNVLQLPTLSLNLSSSDTHLHDQLSTLRLPPVSINRNLQQSISHARSRSLAPPAAQSGFNTMRKWKAQELTSSKPQACNTTSLPPLTASFTANTATGSCGDEVSTTLIDKETQGK</sequence>